<dbReference type="EMBL" id="MU795099">
    <property type="protein sequence ID" value="KAJ3810494.1"/>
    <property type="molecule type" value="Genomic_DNA"/>
</dbReference>
<sequence length="275" mass="30918">MNPDQNPVHEDGQQWHDASSSAPSPDLPKVYSAPPSDSAQTVISGAFFAGAHRFSINGGSFNHSNGDINQDIVNDHSTRSNFGNKYGDNHSNSNNRTNNYNAGYNDNRIHGSSHWTQATARTQYRYDQTPSPGRGLGRGGRSSVPPNFQPSQRNIPTIPGSAYFGENPLHRPSSAPTHVDARIIEGDEYGPYDNREEELEYYYDPQQGPDTQYYQDYHPERNNYSGPGEEMYHEGQQQNQPRERSYYSELQPVQPASTQPRFKSNNPFAKMMSPQ</sequence>
<evidence type="ECO:0000313" key="2">
    <source>
        <dbReference type="Proteomes" id="UP001163835"/>
    </source>
</evidence>
<gene>
    <name evidence="1" type="ORF">F5876DRAFT_65575</name>
</gene>
<name>A0ACC1U1A4_9AGAR</name>
<reference evidence="1" key="1">
    <citation type="submission" date="2022-09" db="EMBL/GenBank/DDBJ databases">
        <title>A Global Phylogenomic Analysis of the Shiitake Genus Lentinula.</title>
        <authorList>
            <consortium name="DOE Joint Genome Institute"/>
            <person name="Sierra-Patev S."/>
            <person name="Min B."/>
            <person name="Naranjo-Ortiz M."/>
            <person name="Looney B."/>
            <person name="Konkel Z."/>
            <person name="Slot J.C."/>
            <person name="Sakamoto Y."/>
            <person name="Steenwyk J.L."/>
            <person name="Rokas A."/>
            <person name="Carro J."/>
            <person name="Camarero S."/>
            <person name="Ferreira P."/>
            <person name="Molpeceres G."/>
            <person name="Ruiz-Duenas F.J."/>
            <person name="Serrano A."/>
            <person name="Henrissat B."/>
            <person name="Drula E."/>
            <person name="Hughes K.W."/>
            <person name="Mata J.L."/>
            <person name="Ishikawa N.K."/>
            <person name="Vargas-Isla R."/>
            <person name="Ushijima S."/>
            <person name="Smith C.A."/>
            <person name="Ahrendt S."/>
            <person name="Andreopoulos W."/>
            <person name="He G."/>
            <person name="Labutti K."/>
            <person name="Lipzen A."/>
            <person name="Ng V."/>
            <person name="Riley R."/>
            <person name="Sandor L."/>
            <person name="Barry K."/>
            <person name="Martinez A.T."/>
            <person name="Xiao Y."/>
            <person name="Gibbons J.G."/>
            <person name="Terashima K."/>
            <person name="Grigoriev I.V."/>
            <person name="Hibbett D.S."/>
        </authorList>
    </citation>
    <scope>NUCLEOTIDE SEQUENCE</scope>
    <source>
        <strain evidence="1">TMI1499</strain>
    </source>
</reference>
<comment type="caution">
    <text evidence="1">The sequence shown here is derived from an EMBL/GenBank/DDBJ whole genome shotgun (WGS) entry which is preliminary data.</text>
</comment>
<protein>
    <submittedName>
        <fullName evidence="1">Uncharacterized protein</fullName>
    </submittedName>
</protein>
<organism evidence="1 2">
    <name type="scientific">Lentinula aff. lateritia</name>
    <dbReference type="NCBI Taxonomy" id="2804960"/>
    <lineage>
        <taxon>Eukaryota</taxon>
        <taxon>Fungi</taxon>
        <taxon>Dikarya</taxon>
        <taxon>Basidiomycota</taxon>
        <taxon>Agaricomycotina</taxon>
        <taxon>Agaricomycetes</taxon>
        <taxon>Agaricomycetidae</taxon>
        <taxon>Agaricales</taxon>
        <taxon>Marasmiineae</taxon>
        <taxon>Omphalotaceae</taxon>
        <taxon>Lentinula</taxon>
    </lineage>
</organism>
<keyword evidence="2" id="KW-1185">Reference proteome</keyword>
<dbReference type="Proteomes" id="UP001163835">
    <property type="component" value="Unassembled WGS sequence"/>
</dbReference>
<proteinExistence type="predicted"/>
<evidence type="ECO:0000313" key="1">
    <source>
        <dbReference type="EMBL" id="KAJ3810494.1"/>
    </source>
</evidence>
<accession>A0ACC1U1A4</accession>